<keyword evidence="2" id="KW-1185">Reference proteome</keyword>
<dbReference type="EMBL" id="AP025739">
    <property type="protein sequence ID" value="BDI28141.1"/>
    <property type="molecule type" value="Genomic_DNA"/>
</dbReference>
<accession>A0A402CRV2</accession>
<gene>
    <name evidence="1" type="ORF">CCAX7_001920</name>
</gene>
<proteinExistence type="predicted"/>
<protein>
    <submittedName>
        <fullName evidence="1">Uncharacterized protein</fullName>
    </submittedName>
</protein>
<organism evidence="1 2">
    <name type="scientific">Capsulimonas corticalis</name>
    <dbReference type="NCBI Taxonomy" id="2219043"/>
    <lineage>
        <taxon>Bacteria</taxon>
        <taxon>Bacillati</taxon>
        <taxon>Armatimonadota</taxon>
        <taxon>Armatimonadia</taxon>
        <taxon>Capsulimonadales</taxon>
        <taxon>Capsulimonadaceae</taxon>
        <taxon>Capsulimonas</taxon>
    </lineage>
</organism>
<dbReference type="KEGG" id="ccot:CCAX7_001920"/>
<evidence type="ECO:0000313" key="2">
    <source>
        <dbReference type="Proteomes" id="UP000287394"/>
    </source>
</evidence>
<dbReference type="AlphaFoldDB" id="A0A402CRV2"/>
<name>A0A402CRV2_9BACT</name>
<dbReference type="Proteomes" id="UP000287394">
    <property type="component" value="Chromosome"/>
</dbReference>
<evidence type="ECO:0000313" key="1">
    <source>
        <dbReference type="EMBL" id="BDI28141.1"/>
    </source>
</evidence>
<dbReference type="InterPro" id="IPR021317">
    <property type="entry name" value="DUF2917"/>
</dbReference>
<dbReference type="Pfam" id="PF11142">
    <property type="entry name" value="DUF2917"/>
    <property type="match status" value="1"/>
</dbReference>
<sequence>MRQSLFSAQDTSLETTAAHVTLWLERGECVSLKAGRPFQLECSEGEAWVTVEGDARDYRLTPRAGVSIPGGARVVAQALADSRIAIQSQRQI</sequence>
<reference evidence="1 2" key="1">
    <citation type="journal article" date="2019" name="Int. J. Syst. Evol. Microbiol.">
        <title>Capsulimonas corticalis gen. nov., sp. nov., an aerobic capsulated bacterium, of a novel bacterial order, Capsulimonadales ord. nov., of the class Armatimonadia of the phylum Armatimonadetes.</title>
        <authorList>
            <person name="Li J."/>
            <person name="Kudo C."/>
            <person name="Tonouchi A."/>
        </authorList>
    </citation>
    <scope>NUCLEOTIDE SEQUENCE [LARGE SCALE GENOMIC DNA]</scope>
    <source>
        <strain evidence="1 2">AX-7</strain>
    </source>
</reference>